<protein>
    <recommendedName>
        <fullName evidence="7">RNA polymerase sigma factor 70 region 4 type 2 domain-containing protein</fullName>
    </recommendedName>
</protein>
<evidence type="ECO:0000256" key="1">
    <source>
        <dbReference type="ARBA" id="ARBA00010641"/>
    </source>
</evidence>
<organism evidence="8 9">
    <name type="scientific">Streptomyces silvensis</name>
    <dbReference type="NCBI Taxonomy" id="1765722"/>
    <lineage>
        <taxon>Bacteria</taxon>
        <taxon>Bacillati</taxon>
        <taxon>Actinomycetota</taxon>
        <taxon>Actinomycetes</taxon>
        <taxon>Kitasatosporales</taxon>
        <taxon>Streptomycetaceae</taxon>
        <taxon>Streptomyces</taxon>
    </lineage>
</organism>
<dbReference type="PANTHER" id="PTHR43133:SF8">
    <property type="entry name" value="RNA POLYMERASE SIGMA FACTOR HI_1459-RELATED"/>
    <property type="match status" value="1"/>
</dbReference>
<keyword evidence="2" id="KW-0805">Transcription regulation</keyword>
<keyword evidence="4" id="KW-0238">DNA-binding</keyword>
<dbReference type="Proteomes" id="UP000054804">
    <property type="component" value="Unassembled WGS sequence"/>
</dbReference>
<comment type="caution">
    <text evidence="8">The sequence shown here is derived from an EMBL/GenBank/DDBJ whole genome shotgun (WGS) entry which is preliminary data.</text>
</comment>
<dbReference type="GO" id="GO:0003677">
    <property type="term" value="F:DNA binding"/>
    <property type="evidence" value="ECO:0007669"/>
    <property type="project" value="UniProtKB-KW"/>
</dbReference>
<dbReference type="Pfam" id="PF08281">
    <property type="entry name" value="Sigma70_r4_2"/>
    <property type="match status" value="1"/>
</dbReference>
<keyword evidence="9" id="KW-1185">Reference proteome</keyword>
<evidence type="ECO:0000256" key="6">
    <source>
        <dbReference type="SAM" id="MobiDB-lite"/>
    </source>
</evidence>
<proteinExistence type="inferred from homology"/>
<dbReference type="InterPro" id="IPR036388">
    <property type="entry name" value="WH-like_DNA-bd_sf"/>
</dbReference>
<dbReference type="EMBL" id="LOCL01000046">
    <property type="protein sequence ID" value="KUF15249.1"/>
    <property type="molecule type" value="Genomic_DNA"/>
</dbReference>
<dbReference type="InterPro" id="IPR013249">
    <property type="entry name" value="RNA_pol_sigma70_r4_t2"/>
</dbReference>
<dbReference type="Gene3D" id="1.10.10.10">
    <property type="entry name" value="Winged helix-like DNA-binding domain superfamily/Winged helix DNA-binding domain"/>
    <property type="match status" value="1"/>
</dbReference>
<feature type="region of interest" description="Disordered" evidence="6">
    <location>
        <begin position="1"/>
        <end position="30"/>
    </location>
</feature>
<accession>A0A0W7WXE8</accession>
<dbReference type="InterPro" id="IPR039425">
    <property type="entry name" value="RNA_pol_sigma-70-like"/>
</dbReference>
<feature type="domain" description="RNA polymerase sigma factor 70 region 4 type 2" evidence="7">
    <location>
        <begin position="234"/>
        <end position="286"/>
    </location>
</feature>
<dbReference type="GO" id="GO:0016987">
    <property type="term" value="F:sigma factor activity"/>
    <property type="evidence" value="ECO:0007669"/>
    <property type="project" value="UniProtKB-KW"/>
</dbReference>
<keyword evidence="3" id="KW-0731">Sigma factor</keyword>
<dbReference type="AlphaFoldDB" id="A0A0W7WXE8"/>
<evidence type="ECO:0000256" key="4">
    <source>
        <dbReference type="ARBA" id="ARBA00023125"/>
    </source>
</evidence>
<name>A0A0W7WXE8_9ACTN</name>
<dbReference type="InterPro" id="IPR013324">
    <property type="entry name" value="RNA_pol_sigma_r3/r4-like"/>
</dbReference>
<evidence type="ECO:0000313" key="9">
    <source>
        <dbReference type="Proteomes" id="UP000054804"/>
    </source>
</evidence>
<keyword evidence="5" id="KW-0804">Transcription</keyword>
<dbReference type="SUPFAM" id="SSF88659">
    <property type="entry name" value="Sigma3 and sigma4 domains of RNA polymerase sigma factors"/>
    <property type="match status" value="1"/>
</dbReference>
<reference evidence="8 9" key="1">
    <citation type="submission" date="2015-12" db="EMBL/GenBank/DDBJ databases">
        <title>Draft genome sequence of Streptomyces silvensis ATCC 53525, a producer of novel hormone antagonists.</title>
        <authorList>
            <person name="Johnston C.W."/>
            <person name="Li Y."/>
            <person name="Magarvey N.A."/>
        </authorList>
    </citation>
    <scope>NUCLEOTIDE SEQUENCE [LARGE SCALE GENOMIC DNA]</scope>
    <source>
        <strain evidence="8 9">ATCC 53525</strain>
    </source>
</reference>
<evidence type="ECO:0000256" key="2">
    <source>
        <dbReference type="ARBA" id="ARBA00023015"/>
    </source>
</evidence>
<evidence type="ECO:0000313" key="8">
    <source>
        <dbReference type="EMBL" id="KUF15249.1"/>
    </source>
</evidence>
<evidence type="ECO:0000259" key="7">
    <source>
        <dbReference type="Pfam" id="PF08281"/>
    </source>
</evidence>
<evidence type="ECO:0000256" key="3">
    <source>
        <dbReference type="ARBA" id="ARBA00023082"/>
    </source>
</evidence>
<evidence type="ECO:0000256" key="5">
    <source>
        <dbReference type="ARBA" id="ARBA00023163"/>
    </source>
</evidence>
<sequence length="304" mass="34209">MTGKPMSTPFSEGSPRGKRGRKLGPVTDGTGPAHRAWLEPLRASYLASGLTIGHLERETGWSRSKISELLRAAGRYPRWEFTRSLLTALHWPAPSMAYMRALWALAAREANKRTIWINSCLRGDGLSADDRLPLHFAAFQDLYRDAYTGYAHTFLRRRPDARRAVNDVFMLLLFLWDEALAGDNPERFAWQILRQTVMERTPHPDGSPALLEAAFDTLALRTADDPVAQIEESMRLFDALRRLPAGQLDVMVLLHLRGMDETAVAAVLGVPLAAVRSTARHARRHLDGRLRSAFQEGHPRDRND</sequence>
<dbReference type="PANTHER" id="PTHR43133">
    <property type="entry name" value="RNA POLYMERASE ECF-TYPE SIGMA FACTO"/>
    <property type="match status" value="1"/>
</dbReference>
<dbReference type="RefSeq" id="WP_058850574.1">
    <property type="nucleotide sequence ID" value="NZ_LOCL01000046.1"/>
</dbReference>
<gene>
    <name evidence="8" type="ORF">AT728_39190</name>
</gene>
<dbReference type="STRING" id="1765722.AT728_39190"/>
<comment type="similarity">
    <text evidence="1">Belongs to the sigma-70 factor family. ECF subfamily.</text>
</comment>
<dbReference type="GO" id="GO:0006352">
    <property type="term" value="P:DNA-templated transcription initiation"/>
    <property type="evidence" value="ECO:0007669"/>
    <property type="project" value="InterPro"/>
</dbReference>